<evidence type="ECO:0000256" key="8">
    <source>
        <dbReference type="ARBA" id="ARBA00022837"/>
    </source>
</evidence>
<evidence type="ECO:0000313" key="17">
    <source>
        <dbReference type="EMBL" id="CAD2218411.1"/>
    </source>
</evidence>
<dbReference type="SUPFAM" id="SSF47473">
    <property type="entry name" value="EF-hand"/>
    <property type="match status" value="2"/>
</dbReference>
<dbReference type="SMART" id="SM00054">
    <property type="entry name" value="EFh"/>
    <property type="match status" value="4"/>
</dbReference>
<keyword evidence="5" id="KW-0479">Metal-binding</keyword>
<evidence type="ECO:0000256" key="5">
    <source>
        <dbReference type="ARBA" id="ARBA00022723"/>
    </source>
</evidence>
<feature type="compositionally biased region" description="Basic and acidic residues" evidence="14">
    <location>
        <begin position="498"/>
        <end position="513"/>
    </location>
</feature>
<dbReference type="Gene3D" id="1.10.238.10">
    <property type="entry name" value="EF-hand"/>
    <property type="match status" value="1"/>
</dbReference>
<comment type="subcellular location">
    <subcellularLocation>
        <location evidence="1">Mitochondrion inner membrane</location>
    </subcellularLocation>
    <subcellularLocation>
        <location evidence="2">Mitochondrion intermembrane space</location>
    </subcellularLocation>
</comment>
<comment type="similarity">
    <text evidence="13">Belongs to the MICU1 family. MICU1 subfamily.</text>
</comment>
<dbReference type="GO" id="GO:0036444">
    <property type="term" value="P:calcium import into the mitochondrion"/>
    <property type="evidence" value="ECO:0007669"/>
    <property type="project" value="TreeGrafter"/>
</dbReference>
<dbReference type="InterPro" id="IPR011992">
    <property type="entry name" value="EF-hand-dom_pair"/>
</dbReference>
<evidence type="ECO:0000256" key="1">
    <source>
        <dbReference type="ARBA" id="ARBA00004273"/>
    </source>
</evidence>
<accession>A0A7G2CHG3</accession>
<keyword evidence="3" id="KW-0813">Transport</keyword>
<dbReference type="GO" id="GO:0005758">
    <property type="term" value="C:mitochondrial intermembrane space"/>
    <property type="evidence" value="ECO:0007669"/>
    <property type="project" value="UniProtKB-SubCell"/>
</dbReference>
<evidence type="ECO:0000256" key="10">
    <source>
        <dbReference type="ARBA" id="ARBA00023065"/>
    </source>
</evidence>
<dbReference type="Pfam" id="PF13499">
    <property type="entry name" value="EF-hand_7"/>
    <property type="match status" value="1"/>
</dbReference>
<feature type="domain" description="EF-hand" evidence="16">
    <location>
        <begin position="542"/>
        <end position="577"/>
    </location>
</feature>
<feature type="region of interest" description="Disordered" evidence="14">
    <location>
        <begin position="87"/>
        <end position="107"/>
    </location>
</feature>
<keyword evidence="6" id="KW-0677">Repeat</keyword>
<dbReference type="AlphaFoldDB" id="A0A7G2CHG3"/>
<evidence type="ECO:0000256" key="2">
    <source>
        <dbReference type="ARBA" id="ARBA00004569"/>
    </source>
</evidence>
<evidence type="ECO:0000256" key="7">
    <source>
        <dbReference type="ARBA" id="ARBA00022792"/>
    </source>
</evidence>
<dbReference type="GO" id="GO:0051560">
    <property type="term" value="P:mitochondrial calcium ion homeostasis"/>
    <property type="evidence" value="ECO:0007669"/>
    <property type="project" value="TreeGrafter"/>
</dbReference>
<dbReference type="GO" id="GO:1990246">
    <property type="term" value="C:uniplex complex"/>
    <property type="evidence" value="ECO:0007669"/>
    <property type="project" value="TreeGrafter"/>
</dbReference>
<gene>
    <name evidence="17" type="ORF">ADEAN_000589900</name>
</gene>
<sequence length="604" mass="68370">MSVFTRSVPALLVGATTGLLANDLYKNVLEGESFSLLPWHYLYEGRPSSDGRSPEGFRLYSPAQMKQHYRDYFGDWAVRLAGEGEAPKKYPPSAVQAQQEEEEVSPRRGIPDSLMGRFLAYAKEEKETGTKVLFLDDFIACLFLLPTRNGSGEKVLDGFPSHVQARIKNFFKYIDMDNSNSINYAEFVVLFTMLSTQKRTFDTAFQMFDAEGDKKVSKREFCRLLNTLMVDPAVQVVMAEEGADGASIASLSGLSRRAERGRKLLEDHKLESTVSSEFIQDFVCSDSVEHESPPPGSSHRIGKEKKDKAKLYAHLRQVASSDKKDNTISYDLIRYKMDFLRWELRALEFGIFDKENKGVISLNDFRRILNCDISGGRHPSLSSSGGTSGNAPLYKRLFNFGRMVSHEELRQSQQGAVTNESPTDYLAAPVDPNAPVVNWQFYQSVFEIIKESDRTLSALQLALKAEPPVEENDLQQGAVPDNTRKEEKAVNNSLLKETTSKENSRGEKMEARKSFQRRQRPTALTWSQFQQVLHSVSGLPALTDGEQALFFELFDADRSGTITPSEFGQLCELKRSFFATYLPRFDEPKRNTIQQFFYCMQQLE</sequence>
<reference evidence="17 18" key="1">
    <citation type="submission" date="2020-08" db="EMBL/GenBank/DDBJ databases">
        <authorList>
            <person name="Newling K."/>
            <person name="Davey J."/>
            <person name="Forrester S."/>
        </authorList>
    </citation>
    <scope>NUCLEOTIDE SEQUENCE [LARGE SCALE GENOMIC DNA]</scope>
    <source>
        <strain evidence="18">Crithidia deanei Carvalho (ATCC PRA-265)</strain>
    </source>
</reference>
<feature type="region of interest" description="Disordered" evidence="14">
    <location>
        <begin position="468"/>
        <end position="517"/>
    </location>
</feature>
<evidence type="ECO:0000256" key="11">
    <source>
        <dbReference type="ARBA" id="ARBA00023128"/>
    </source>
</evidence>
<evidence type="ECO:0000256" key="3">
    <source>
        <dbReference type="ARBA" id="ARBA00022448"/>
    </source>
</evidence>
<dbReference type="PROSITE" id="PS00018">
    <property type="entry name" value="EF_HAND_1"/>
    <property type="match status" value="1"/>
</dbReference>
<keyword evidence="8" id="KW-0106">Calcium</keyword>
<evidence type="ECO:0000259" key="15">
    <source>
        <dbReference type="PROSITE" id="PS50042"/>
    </source>
</evidence>
<evidence type="ECO:0000313" key="18">
    <source>
        <dbReference type="Proteomes" id="UP000515908"/>
    </source>
</evidence>
<dbReference type="VEuPathDB" id="TriTrypDB:ADEAN_000589900"/>
<evidence type="ECO:0000256" key="13">
    <source>
        <dbReference type="ARBA" id="ARBA00038333"/>
    </source>
</evidence>
<keyword evidence="18" id="KW-1185">Reference proteome</keyword>
<dbReference type="Pfam" id="PF13202">
    <property type="entry name" value="EF-hand_5"/>
    <property type="match status" value="1"/>
</dbReference>
<dbReference type="InterPro" id="IPR018247">
    <property type="entry name" value="EF_Hand_1_Ca_BS"/>
</dbReference>
<keyword evidence="9" id="KW-0809">Transit peptide</keyword>
<evidence type="ECO:0000256" key="6">
    <source>
        <dbReference type="ARBA" id="ARBA00022737"/>
    </source>
</evidence>
<keyword evidence="12" id="KW-0472">Membrane</keyword>
<organism evidence="17 18">
    <name type="scientific">Angomonas deanei</name>
    <dbReference type="NCBI Taxonomy" id="59799"/>
    <lineage>
        <taxon>Eukaryota</taxon>
        <taxon>Discoba</taxon>
        <taxon>Euglenozoa</taxon>
        <taxon>Kinetoplastea</taxon>
        <taxon>Metakinetoplastina</taxon>
        <taxon>Trypanosomatida</taxon>
        <taxon>Trypanosomatidae</taxon>
        <taxon>Strigomonadinae</taxon>
        <taxon>Angomonas</taxon>
    </lineage>
</organism>
<evidence type="ECO:0000256" key="12">
    <source>
        <dbReference type="ARBA" id="ARBA00023136"/>
    </source>
</evidence>
<dbReference type="InterPro" id="IPR039800">
    <property type="entry name" value="MICU1/2/3"/>
</dbReference>
<evidence type="ECO:0000256" key="14">
    <source>
        <dbReference type="SAM" id="MobiDB-lite"/>
    </source>
</evidence>
<proteinExistence type="inferred from homology"/>
<protein>
    <submittedName>
        <fullName evidence="17">EF-hand domain pair/EF hand, putative</fullName>
    </submittedName>
</protein>
<evidence type="ECO:0000259" key="16">
    <source>
        <dbReference type="PROSITE" id="PS50222"/>
    </source>
</evidence>
<feature type="domain" description="EF-hand" evidence="16">
    <location>
        <begin position="196"/>
        <end position="231"/>
    </location>
</feature>
<dbReference type="EMBL" id="LR877155">
    <property type="protein sequence ID" value="CAD2218411.1"/>
    <property type="molecule type" value="Genomic_DNA"/>
</dbReference>
<keyword evidence="10" id="KW-0406">Ion transport</keyword>
<keyword evidence="11" id="KW-0496">Mitochondrion</keyword>
<dbReference type="Proteomes" id="UP000515908">
    <property type="component" value="Chromosome 11"/>
</dbReference>
<name>A0A7G2CHG3_9TRYP</name>
<evidence type="ECO:0000256" key="4">
    <source>
        <dbReference type="ARBA" id="ARBA00022568"/>
    </source>
</evidence>
<keyword evidence="4" id="KW-0109">Calcium transport</keyword>
<dbReference type="PANTHER" id="PTHR12294:SF1">
    <property type="entry name" value="CALCIUM UPTAKE PROTEIN 1, MITOCHONDRIAL"/>
    <property type="match status" value="1"/>
</dbReference>
<dbReference type="InterPro" id="IPR000595">
    <property type="entry name" value="cNMP-bd_dom"/>
</dbReference>
<dbReference type="GO" id="GO:0005509">
    <property type="term" value="F:calcium ion binding"/>
    <property type="evidence" value="ECO:0007669"/>
    <property type="project" value="InterPro"/>
</dbReference>
<dbReference type="PROSITE" id="PS50222">
    <property type="entry name" value="EF_HAND_2"/>
    <property type="match status" value="2"/>
</dbReference>
<dbReference type="InterPro" id="IPR002048">
    <property type="entry name" value="EF_hand_dom"/>
</dbReference>
<dbReference type="PANTHER" id="PTHR12294">
    <property type="entry name" value="EF HAND DOMAIN FAMILY A1,A2-RELATED"/>
    <property type="match status" value="1"/>
</dbReference>
<feature type="domain" description="Cyclic nucleotide-binding" evidence="15">
    <location>
        <begin position="545"/>
        <end position="599"/>
    </location>
</feature>
<dbReference type="PROSITE" id="PS50042">
    <property type="entry name" value="CNMP_BINDING_3"/>
    <property type="match status" value="1"/>
</dbReference>
<evidence type="ECO:0000256" key="9">
    <source>
        <dbReference type="ARBA" id="ARBA00022946"/>
    </source>
</evidence>
<dbReference type="CDD" id="cd00051">
    <property type="entry name" value="EFh"/>
    <property type="match status" value="1"/>
</dbReference>
<keyword evidence="7" id="KW-0999">Mitochondrion inner membrane</keyword>